<reference evidence="2 3" key="1">
    <citation type="submission" date="2018-10" db="EMBL/GenBank/DDBJ databases">
        <title>Phylogenomics of Brevibacillus.</title>
        <authorList>
            <person name="Dunlap C."/>
        </authorList>
    </citation>
    <scope>NUCLEOTIDE SEQUENCE [LARGE SCALE GENOMIC DNA]</scope>
    <source>
        <strain evidence="2 3">JCM 15716</strain>
    </source>
</reference>
<dbReference type="GO" id="GO:0008061">
    <property type="term" value="F:chitin binding"/>
    <property type="evidence" value="ECO:0007669"/>
    <property type="project" value="InterPro"/>
</dbReference>
<dbReference type="PANTHER" id="PTHR46066">
    <property type="entry name" value="CHITINASE DOMAIN-CONTAINING PROTEIN 1 FAMILY MEMBER"/>
    <property type="match status" value="1"/>
</dbReference>
<dbReference type="Gene3D" id="3.10.50.10">
    <property type="match status" value="1"/>
</dbReference>
<dbReference type="EMBL" id="RHHQ01000004">
    <property type="protein sequence ID" value="RNB91627.1"/>
    <property type="molecule type" value="Genomic_DNA"/>
</dbReference>
<name>A0A3M8DXB7_9BACL</name>
<evidence type="ECO:0000313" key="3">
    <source>
        <dbReference type="Proteomes" id="UP000271031"/>
    </source>
</evidence>
<dbReference type="Proteomes" id="UP000271031">
    <property type="component" value="Unassembled WGS sequence"/>
</dbReference>
<sequence>MSIRNMHRFMILISALITCVLAINVPKTSAESPIILGYYTSDSHNSLAAFHSYMNQISTDTFNTDVNGNIIGTIPTADVSFVNSVNILPYALVSNYGANGWDSQVSHQVLTKTKTKKRLISNMVSLVKTNHYRGINIDFEAVLPGDRTAMSNFVRDVAIQMKANGFLTMVSVPTITVDDPTDEWSGAFDYEKLGTYADYIQVMTYDEHGVWGEPGSVASKPWIKSSLQFARTMIPSEKIVMGIPAYGNDWNLSDPTNDSNQLIEWKDIPQLIADTKATPKRDRTSGSMYFNYTASDGSNHVVWYEDVTSIKQKTHFTLTYGLAGVSVYALGMEDGRFWEAISAGLQ</sequence>
<dbReference type="GO" id="GO:0005975">
    <property type="term" value="P:carbohydrate metabolic process"/>
    <property type="evidence" value="ECO:0007669"/>
    <property type="project" value="InterPro"/>
</dbReference>
<dbReference type="PROSITE" id="PS51910">
    <property type="entry name" value="GH18_2"/>
    <property type="match status" value="1"/>
</dbReference>
<gene>
    <name evidence="2" type="ORF">EDM56_02385</name>
</gene>
<dbReference type="SMART" id="SM00636">
    <property type="entry name" value="Glyco_18"/>
    <property type="match status" value="1"/>
</dbReference>
<organism evidence="2 3">
    <name type="scientific">Brevibacillus fluminis</name>
    <dbReference type="NCBI Taxonomy" id="511487"/>
    <lineage>
        <taxon>Bacteria</taxon>
        <taxon>Bacillati</taxon>
        <taxon>Bacillota</taxon>
        <taxon>Bacilli</taxon>
        <taxon>Bacillales</taxon>
        <taxon>Paenibacillaceae</taxon>
        <taxon>Brevibacillus</taxon>
    </lineage>
</organism>
<dbReference type="InterPro" id="IPR029070">
    <property type="entry name" value="Chitinase_insertion_sf"/>
</dbReference>
<dbReference type="RefSeq" id="WP_122916290.1">
    <property type="nucleotide sequence ID" value="NZ_RHHQ01000004.1"/>
</dbReference>
<feature type="domain" description="GH18" evidence="1">
    <location>
        <begin position="33"/>
        <end position="346"/>
    </location>
</feature>
<comment type="caution">
    <text evidence="2">The sequence shown here is derived from an EMBL/GenBank/DDBJ whole genome shotgun (WGS) entry which is preliminary data.</text>
</comment>
<dbReference type="InterPro" id="IPR011583">
    <property type="entry name" value="Chitinase_II/V-like_cat"/>
</dbReference>
<accession>A0A3M8DXB7</accession>
<dbReference type="Gene3D" id="3.20.20.80">
    <property type="entry name" value="Glycosidases"/>
    <property type="match status" value="1"/>
</dbReference>
<evidence type="ECO:0000259" key="1">
    <source>
        <dbReference type="PROSITE" id="PS51910"/>
    </source>
</evidence>
<dbReference type="InterPro" id="IPR017853">
    <property type="entry name" value="GH"/>
</dbReference>
<dbReference type="InterPro" id="IPR001223">
    <property type="entry name" value="Glyco_hydro18_cat"/>
</dbReference>
<dbReference type="AlphaFoldDB" id="A0A3M8DXB7"/>
<dbReference type="PANTHER" id="PTHR46066:SF2">
    <property type="entry name" value="CHITINASE DOMAIN-CONTAINING PROTEIN 1"/>
    <property type="match status" value="1"/>
</dbReference>
<protein>
    <submittedName>
        <fullName evidence="2">Spore protein O</fullName>
    </submittedName>
</protein>
<dbReference type="SUPFAM" id="SSF51445">
    <property type="entry name" value="(Trans)glycosidases"/>
    <property type="match status" value="1"/>
</dbReference>
<proteinExistence type="predicted"/>
<dbReference type="OrthoDB" id="9769314at2"/>
<evidence type="ECO:0000313" key="2">
    <source>
        <dbReference type="EMBL" id="RNB91627.1"/>
    </source>
</evidence>
<dbReference type="Pfam" id="PF00704">
    <property type="entry name" value="Glyco_hydro_18"/>
    <property type="match status" value="1"/>
</dbReference>
<keyword evidence="3" id="KW-1185">Reference proteome</keyword>